<dbReference type="Proteomes" id="UP000823616">
    <property type="component" value="Unassembled WGS sequence"/>
</dbReference>
<comment type="caution">
    <text evidence="1">The sequence shown here is derived from an EMBL/GenBank/DDBJ whole genome shotgun (WGS) entry which is preliminary data.</text>
</comment>
<reference evidence="1" key="2">
    <citation type="journal article" date="2021" name="PeerJ">
        <title>Extensive microbial diversity within the chicken gut microbiome revealed by metagenomics and culture.</title>
        <authorList>
            <person name="Gilroy R."/>
            <person name="Ravi A."/>
            <person name="Getino M."/>
            <person name="Pursley I."/>
            <person name="Horton D.L."/>
            <person name="Alikhan N.F."/>
            <person name="Baker D."/>
            <person name="Gharbi K."/>
            <person name="Hall N."/>
            <person name="Watson M."/>
            <person name="Adriaenssens E.M."/>
            <person name="Foster-Nyarko E."/>
            <person name="Jarju S."/>
            <person name="Secka A."/>
            <person name="Antonio M."/>
            <person name="Oren A."/>
            <person name="Chaudhuri R.R."/>
            <person name="La Ragione R."/>
            <person name="Hildebrand F."/>
            <person name="Pallen M.J."/>
        </authorList>
    </citation>
    <scope>NUCLEOTIDE SEQUENCE</scope>
    <source>
        <strain evidence="1">B3-4054</strain>
    </source>
</reference>
<reference evidence="1" key="1">
    <citation type="submission" date="2020-10" db="EMBL/GenBank/DDBJ databases">
        <authorList>
            <person name="Gilroy R."/>
        </authorList>
    </citation>
    <scope>NUCLEOTIDE SEQUENCE</scope>
    <source>
        <strain evidence="1">B3-4054</strain>
    </source>
</reference>
<sequence length="82" mass="8886">ELKRLLPLLSLGSVAEENLLLDGQNPGEYLAAVFPFIGEMSGAIEQQDTVTIGDIAEYEIAPRMREIGNFLTAVVRNAGQNP</sequence>
<proteinExistence type="predicted"/>
<accession>A0A9D9HEG5</accession>
<evidence type="ECO:0000313" key="2">
    <source>
        <dbReference type="Proteomes" id="UP000823616"/>
    </source>
</evidence>
<dbReference type="AlphaFoldDB" id="A0A9D9HEG5"/>
<protein>
    <submittedName>
        <fullName evidence="1">Uncharacterized protein</fullName>
    </submittedName>
</protein>
<organism evidence="1 2">
    <name type="scientific">Candidatus Avitreponema avistercoris</name>
    <dbReference type="NCBI Taxonomy" id="2840705"/>
    <lineage>
        <taxon>Bacteria</taxon>
        <taxon>Pseudomonadati</taxon>
        <taxon>Spirochaetota</taxon>
        <taxon>Spirochaetia</taxon>
        <taxon>Spirochaetales</taxon>
        <taxon>Candidatus Avitreponema</taxon>
    </lineage>
</organism>
<evidence type="ECO:0000313" key="1">
    <source>
        <dbReference type="EMBL" id="MBO8451200.1"/>
    </source>
</evidence>
<name>A0A9D9HEG5_9SPIR</name>
<gene>
    <name evidence="1" type="ORF">IAA96_08880</name>
</gene>
<dbReference type="EMBL" id="JADIMS010000163">
    <property type="protein sequence ID" value="MBO8451200.1"/>
    <property type="molecule type" value="Genomic_DNA"/>
</dbReference>
<feature type="non-terminal residue" evidence="1">
    <location>
        <position position="1"/>
    </location>
</feature>